<reference evidence="2 3" key="1">
    <citation type="submission" date="2019-01" db="EMBL/GenBank/DDBJ databases">
        <authorList>
            <person name="Sayadi A."/>
        </authorList>
    </citation>
    <scope>NUCLEOTIDE SEQUENCE [LARGE SCALE GENOMIC DNA]</scope>
</reference>
<dbReference type="Proteomes" id="UP000410492">
    <property type="component" value="Unassembled WGS sequence"/>
</dbReference>
<feature type="signal peptide" evidence="1">
    <location>
        <begin position="1"/>
        <end position="19"/>
    </location>
</feature>
<keyword evidence="3" id="KW-1185">Reference proteome</keyword>
<name>A0A653BRX2_CALMS</name>
<keyword evidence="1" id="KW-0732">Signal</keyword>
<feature type="chain" id="PRO_5024995624" evidence="1">
    <location>
        <begin position="20"/>
        <end position="123"/>
    </location>
</feature>
<sequence length="123" mass="12135">MNTLSFFFVLSVAVSGCVGSSIIQGPSSRSTVIGPDGSSITSFAPGGQVVADHGPAALLAAPLTYAAPLAYTHHRLAYTAPLAYAAAPLAYAAAPLVGRSSHTVVAGPSGTISHAASDSALVI</sequence>
<organism evidence="2 3">
    <name type="scientific">Callosobruchus maculatus</name>
    <name type="common">Southern cowpea weevil</name>
    <name type="synonym">Pulse bruchid</name>
    <dbReference type="NCBI Taxonomy" id="64391"/>
    <lineage>
        <taxon>Eukaryota</taxon>
        <taxon>Metazoa</taxon>
        <taxon>Ecdysozoa</taxon>
        <taxon>Arthropoda</taxon>
        <taxon>Hexapoda</taxon>
        <taxon>Insecta</taxon>
        <taxon>Pterygota</taxon>
        <taxon>Neoptera</taxon>
        <taxon>Endopterygota</taxon>
        <taxon>Coleoptera</taxon>
        <taxon>Polyphaga</taxon>
        <taxon>Cucujiformia</taxon>
        <taxon>Chrysomeloidea</taxon>
        <taxon>Chrysomelidae</taxon>
        <taxon>Bruchinae</taxon>
        <taxon>Bruchini</taxon>
        <taxon>Callosobruchus</taxon>
    </lineage>
</organism>
<accession>A0A653BRX2</accession>
<protein>
    <submittedName>
        <fullName evidence="2">Uncharacterized protein</fullName>
    </submittedName>
</protein>
<gene>
    <name evidence="2" type="ORF">CALMAC_LOCUS3237</name>
</gene>
<evidence type="ECO:0000313" key="3">
    <source>
        <dbReference type="Proteomes" id="UP000410492"/>
    </source>
</evidence>
<dbReference type="AlphaFoldDB" id="A0A653BRX2"/>
<evidence type="ECO:0000313" key="2">
    <source>
        <dbReference type="EMBL" id="VEN38295.1"/>
    </source>
</evidence>
<proteinExistence type="predicted"/>
<dbReference type="OrthoDB" id="6736754at2759"/>
<dbReference type="EMBL" id="CAACVG010004297">
    <property type="protein sequence ID" value="VEN38295.1"/>
    <property type="molecule type" value="Genomic_DNA"/>
</dbReference>
<evidence type="ECO:0000256" key="1">
    <source>
        <dbReference type="SAM" id="SignalP"/>
    </source>
</evidence>